<sequence>MSFCFFSITIEIAETNNIRRLNMSNGKSNNAASIKDRESSINNYSRRSSQENFITEFLTHCEEYDIESLPSFVEVSICILDALNTTLQKYNTITVLKLPSCQINAYGILLIAHMLTELECLNDLNLDDNPNPQENYYLLCAPAKNLHYLSLRMCKLSDNGIQKIANELKYQDPPNEPKLIALNVADNDITDIGAEYIAEMLRTNRSLQSVVLTGNKIQDDGASLILQELVMSSLTHEEIVGLRRRRFIKLESKLDSRDTQEREQWRENGTRQYRNMHQNSKRITSQDNSLKMGMPLNSSSISNSSIQISKKLSDNDIGHPFTRETIAINNCVITSGNLNLQHLSLSFNRLTNKTLKKLVLCLYYQSYMLLDDYTRGLLHVFLEGNDIEKDEDWIMFQELLRRRRQKDQTLQDMNFKDFKDSIASIESLRSRISIRDFSTELITREEWYDQ</sequence>
<evidence type="ECO:0000313" key="1">
    <source>
        <dbReference type="EMBL" id="KAG5308068.1"/>
    </source>
</evidence>
<dbReference type="Pfam" id="PF13516">
    <property type="entry name" value="LRR_6"/>
    <property type="match status" value="4"/>
</dbReference>
<dbReference type="PANTHER" id="PTHR46984">
    <property type="entry name" value="LEUCINE-RICH REPEAT-CONTAINING PROTEIN 71"/>
    <property type="match status" value="1"/>
</dbReference>
<gene>
    <name evidence="1" type="primary">Lrrc71</name>
    <name evidence="1" type="ORF">G6Z75_0009857</name>
</gene>
<dbReference type="EMBL" id="JAANHZ010000705">
    <property type="protein sequence ID" value="KAG5308068.1"/>
    <property type="molecule type" value="Genomic_DNA"/>
</dbReference>
<dbReference type="PANTHER" id="PTHR46984:SF1">
    <property type="entry name" value="LEUCINE-RICH REPEAT-CONTAINING PROTEIN 71"/>
    <property type="match status" value="1"/>
</dbReference>
<evidence type="ECO:0000313" key="2">
    <source>
        <dbReference type="Proteomes" id="UP000667349"/>
    </source>
</evidence>
<dbReference type="Gene3D" id="3.80.10.10">
    <property type="entry name" value="Ribonuclease Inhibitor"/>
    <property type="match status" value="1"/>
</dbReference>
<feature type="non-terminal residue" evidence="1">
    <location>
        <position position="450"/>
    </location>
</feature>
<dbReference type="Proteomes" id="UP000667349">
    <property type="component" value="Unassembled WGS sequence"/>
</dbReference>
<proteinExistence type="predicted"/>
<comment type="caution">
    <text evidence="1">The sequence shown here is derived from an EMBL/GenBank/DDBJ whole genome shotgun (WGS) entry which is preliminary data.</text>
</comment>
<dbReference type="InterPro" id="IPR053040">
    <property type="entry name" value="LRR-containing_protein_71"/>
</dbReference>
<name>A0A836EBD1_9HYME</name>
<organism evidence="1 2">
    <name type="scientific">Acromyrmex insinuator</name>
    <dbReference type="NCBI Taxonomy" id="230686"/>
    <lineage>
        <taxon>Eukaryota</taxon>
        <taxon>Metazoa</taxon>
        <taxon>Ecdysozoa</taxon>
        <taxon>Arthropoda</taxon>
        <taxon>Hexapoda</taxon>
        <taxon>Insecta</taxon>
        <taxon>Pterygota</taxon>
        <taxon>Neoptera</taxon>
        <taxon>Endopterygota</taxon>
        <taxon>Hymenoptera</taxon>
        <taxon>Apocrita</taxon>
        <taxon>Aculeata</taxon>
        <taxon>Formicoidea</taxon>
        <taxon>Formicidae</taxon>
        <taxon>Myrmicinae</taxon>
        <taxon>Acromyrmex</taxon>
    </lineage>
</organism>
<protein>
    <submittedName>
        <fullName evidence="1">LRC71 protein</fullName>
    </submittedName>
</protein>
<accession>A0A836EBD1</accession>
<feature type="non-terminal residue" evidence="1">
    <location>
        <position position="1"/>
    </location>
</feature>
<dbReference type="SUPFAM" id="SSF52047">
    <property type="entry name" value="RNI-like"/>
    <property type="match status" value="1"/>
</dbReference>
<dbReference type="InterPro" id="IPR001611">
    <property type="entry name" value="Leu-rich_rpt"/>
</dbReference>
<keyword evidence="2" id="KW-1185">Reference proteome</keyword>
<reference evidence="1" key="1">
    <citation type="submission" date="2020-02" db="EMBL/GenBank/DDBJ databases">
        <title>Relaxed selection underlies rapid genomic changes in the transitions from sociality to social parasitism in ants.</title>
        <authorList>
            <person name="Bi X."/>
        </authorList>
    </citation>
    <scope>NUCLEOTIDE SEQUENCE</scope>
    <source>
        <strain evidence="1">BGI-DK2013a</strain>
        <tissue evidence="1">Whole body</tissue>
    </source>
</reference>
<dbReference type="SMART" id="SM00368">
    <property type="entry name" value="LRR_RI"/>
    <property type="match status" value="5"/>
</dbReference>
<dbReference type="InterPro" id="IPR032675">
    <property type="entry name" value="LRR_dom_sf"/>
</dbReference>
<dbReference type="AlphaFoldDB" id="A0A836EBD1"/>